<evidence type="ECO:0000256" key="2">
    <source>
        <dbReference type="SAM" id="SignalP"/>
    </source>
</evidence>
<dbReference type="Proteomes" id="UP000075882">
    <property type="component" value="Unassembled WGS sequence"/>
</dbReference>
<name>A0A8W7Q5A0_ANOCL</name>
<dbReference type="EnsemblMetazoa" id="ACOM043234-RA">
    <property type="protein sequence ID" value="ACOM043234-PA.1"/>
    <property type="gene ID" value="ACOM043234"/>
</dbReference>
<dbReference type="VEuPathDB" id="VectorBase:ACON2_039483"/>
<dbReference type="Gene3D" id="2.40.10.10">
    <property type="entry name" value="Trypsin-like serine proteases"/>
    <property type="match status" value="5"/>
</dbReference>
<feature type="signal peptide" evidence="2">
    <location>
        <begin position="1"/>
        <end position="20"/>
    </location>
</feature>
<evidence type="ECO:0000259" key="3">
    <source>
        <dbReference type="PROSITE" id="PS50240"/>
    </source>
</evidence>
<protein>
    <recommendedName>
        <fullName evidence="3">Peptidase S1 domain-containing protein</fullName>
    </recommendedName>
</protein>
<dbReference type="PROSITE" id="PS50240">
    <property type="entry name" value="TRYPSIN_DOM"/>
    <property type="match status" value="2"/>
</dbReference>
<dbReference type="InterPro" id="IPR043504">
    <property type="entry name" value="Peptidase_S1_PA_chymotrypsin"/>
</dbReference>
<dbReference type="InterPro" id="IPR009003">
    <property type="entry name" value="Peptidase_S1_PA"/>
</dbReference>
<dbReference type="PANTHER" id="PTHR24260">
    <property type="match status" value="1"/>
</dbReference>
<proteinExistence type="inferred from homology"/>
<dbReference type="GO" id="GO:0006508">
    <property type="term" value="P:proteolysis"/>
    <property type="evidence" value="ECO:0007669"/>
    <property type="project" value="InterPro"/>
</dbReference>
<dbReference type="PANTHER" id="PTHR24260:SF139">
    <property type="entry name" value="CLIP DOMAIN-CONTAINING SERINE PROTEASE"/>
    <property type="match status" value="1"/>
</dbReference>
<dbReference type="SMART" id="SM00020">
    <property type="entry name" value="Tryp_SPc"/>
    <property type="match status" value="1"/>
</dbReference>
<evidence type="ECO:0000256" key="1">
    <source>
        <dbReference type="ARBA" id="ARBA00024195"/>
    </source>
</evidence>
<feature type="chain" id="PRO_5036447919" description="Peptidase S1 domain-containing protein" evidence="2">
    <location>
        <begin position="21"/>
        <end position="866"/>
    </location>
</feature>
<feature type="domain" description="Peptidase S1" evidence="3">
    <location>
        <begin position="587"/>
        <end position="849"/>
    </location>
</feature>
<sequence>MWTTRKSCAFLIFGTCGIKSSVVVQDAFNWTLPWLGVVRVPNEDISRCIVTLISDWYVVGPAHCFENLGVTAYISLGGIDRNGDAVCFHRNKREACFISAQKRKIRRIIVYPKFGANNNVDNIALIELLSPADTSQPIVQPICMPVTPELRKTVKNNLHVAAFSKQTESTQNFPVMYLEPTECTRLYAERKIALNLEHKRLCAVVESKDEQSCNSVISGAPLQEMKIFGSKEQYFLRGFEVAGLACGSLRYTTPPIYINFDAYVDWILYNMRYNVLKVVNDTGIVNTTQQTLESEWNKLQQEPGNDKLALFNMDTCGLFSPESNSSSTKPTSIPWIGLLQSKGIYKYTTETSLVVLISEWYALASKNSLQNDASWRYVSLGQYGLYCGGCNNNYQEVEIKNVIFPPPDHPRQLFALLELLKPAKLTIPYIRPICLPFMDELHRNKPAEVILSSDIEDGGYLFNVKNKKLKITDYKHCQQRLLVSFDTELSCAVEDAEELEQAPQRSSIGSPFQVTVPYGDRERYFLYGLQGDESYILSHLLHGPYIFHKIEQADLAWIVENVRKNELQSSFPSKVRNERVNVRPVQHVSGSASFNFAYCGVSSNRYPMPWMGRASTKDQGSYRFVTLVTLISDQYAVGPAYRFSRYAGNEIWIEFGDYDNKAFKDCSQPNHPELCYLSRQDTRIEKIIVHPMYNATNHVNDIALVRLATAVDLSQPNVQPICLPVHDTIRSYDLSSVLIGVFEYYEFNVITATDRYIDQAECQDRWQGLKIGITIDKSNHCVLEKRTLNDYTVDISMGFALHSRQRFASSDRQFLRGFSVLIPSEKSFYYPAVYINTDAHLDWILEAMEQRAGFAFDPRERLIFSN</sequence>
<dbReference type="Pfam" id="PF00089">
    <property type="entry name" value="Trypsin"/>
    <property type="match status" value="2"/>
</dbReference>
<keyword evidence="2" id="KW-0732">Signal</keyword>
<dbReference type="AlphaFoldDB" id="A0A8W7Q5A0"/>
<comment type="similarity">
    <text evidence="1">Belongs to the peptidase S1 family. CLIP subfamily.</text>
</comment>
<dbReference type="GO" id="GO:0004252">
    <property type="term" value="F:serine-type endopeptidase activity"/>
    <property type="evidence" value="ECO:0007669"/>
    <property type="project" value="InterPro"/>
</dbReference>
<organism evidence="4">
    <name type="scientific">Anopheles coluzzii</name>
    <name type="common">African malaria mosquito</name>
    <dbReference type="NCBI Taxonomy" id="1518534"/>
    <lineage>
        <taxon>Eukaryota</taxon>
        <taxon>Metazoa</taxon>
        <taxon>Ecdysozoa</taxon>
        <taxon>Arthropoda</taxon>
        <taxon>Hexapoda</taxon>
        <taxon>Insecta</taxon>
        <taxon>Pterygota</taxon>
        <taxon>Neoptera</taxon>
        <taxon>Endopterygota</taxon>
        <taxon>Diptera</taxon>
        <taxon>Nematocera</taxon>
        <taxon>Culicoidea</taxon>
        <taxon>Culicidae</taxon>
        <taxon>Anophelinae</taxon>
        <taxon>Anopheles</taxon>
    </lineage>
</organism>
<dbReference type="SUPFAM" id="SSF50494">
    <property type="entry name" value="Trypsin-like serine proteases"/>
    <property type="match status" value="3"/>
</dbReference>
<feature type="domain" description="Peptidase S1" evidence="3">
    <location>
        <begin position="11"/>
        <end position="272"/>
    </location>
</feature>
<reference evidence="4" key="1">
    <citation type="submission" date="2022-08" db="UniProtKB">
        <authorList>
            <consortium name="EnsemblMetazoa"/>
        </authorList>
    </citation>
    <scope>IDENTIFICATION</scope>
</reference>
<evidence type="ECO:0000313" key="4">
    <source>
        <dbReference type="EnsemblMetazoa" id="ACOM043234-PA.1"/>
    </source>
</evidence>
<dbReference type="InterPro" id="IPR001254">
    <property type="entry name" value="Trypsin_dom"/>
</dbReference>
<accession>A0A8W7Q5A0</accession>
<dbReference type="InterPro" id="IPR051333">
    <property type="entry name" value="CLIP_Serine_Protease"/>
</dbReference>